<proteinExistence type="predicted"/>
<name>A0A512NRW4_9HYPH</name>
<dbReference type="Gene3D" id="2.60.120.10">
    <property type="entry name" value="Jelly Rolls"/>
    <property type="match status" value="1"/>
</dbReference>
<dbReference type="Proteomes" id="UP000321058">
    <property type="component" value="Unassembled WGS sequence"/>
</dbReference>
<organism evidence="1 2">
    <name type="scientific">Reyranella soli</name>
    <dbReference type="NCBI Taxonomy" id="1230389"/>
    <lineage>
        <taxon>Bacteria</taxon>
        <taxon>Pseudomonadati</taxon>
        <taxon>Pseudomonadota</taxon>
        <taxon>Alphaproteobacteria</taxon>
        <taxon>Hyphomicrobiales</taxon>
        <taxon>Reyranellaceae</taxon>
        <taxon>Reyranella</taxon>
    </lineage>
</organism>
<evidence type="ECO:0008006" key="3">
    <source>
        <dbReference type="Google" id="ProtNLM"/>
    </source>
</evidence>
<dbReference type="AlphaFoldDB" id="A0A512NRW4"/>
<accession>A0A512NRW4</accession>
<dbReference type="InterPro" id="IPR011051">
    <property type="entry name" value="RmlC_Cupin_sf"/>
</dbReference>
<dbReference type="InterPro" id="IPR014710">
    <property type="entry name" value="RmlC-like_jellyroll"/>
</dbReference>
<sequence>MARAVSDPAALMRVIGEPEKAGVQVLHKSPDLTVVNLLWAPRQITLPHDHAMPALIGMYTGREDNFFWRRVANPTKFQIETAGGEALGVGDVTILGHDVVHSVVNPLCKISAAIHVYLGNFFEAERSMWSAETLVEEPYDMTKAIQGMPLQKRD</sequence>
<evidence type="ECO:0000313" key="2">
    <source>
        <dbReference type="Proteomes" id="UP000321058"/>
    </source>
</evidence>
<evidence type="ECO:0000313" key="1">
    <source>
        <dbReference type="EMBL" id="GEP61679.1"/>
    </source>
</evidence>
<protein>
    <recommendedName>
        <fullName evidence="3">Cysteine dioxygenase</fullName>
    </recommendedName>
</protein>
<reference evidence="1 2" key="1">
    <citation type="submission" date="2019-07" db="EMBL/GenBank/DDBJ databases">
        <title>Whole genome shotgun sequence of Reyranella soli NBRC 108950.</title>
        <authorList>
            <person name="Hosoyama A."/>
            <person name="Uohara A."/>
            <person name="Ohji S."/>
            <person name="Ichikawa N."/>
        </authorList>
    </citation>
    <scope>NUCLEOTIDE SEQUENCE [LARGE SCALE GENOMIC DNA]</scope>
    <source>
        <strain evidence="1 2">NBRC 108950</strain>
    </source>
</reference>
<gene>
    <name evidence="1" type="ORF">RSO01_88450</name>
</gene>
<dbReference type="EMBL" id="BKAJ01000246">
    <property type="protein sequence ID" value="GEP61679.1"/>
    <property type="molecule type" value="Genomic_DNA"/>
</dbReference>
<comment type="caution">
    <text evidence="1">The sequence shown here is derived from an EMBL/GenBank/DDBJ whole genome shotgun (WGS) entry which is preliminary data.</text>
</comment>
<keyword evidence="2" id="KW-1185">Reference proteome</keyword>
<dbReference type="SUPFAM" id="SSF51182">
    <property type="entry name" value="RmlC-like cupins"/>
    <property type="match status" value="1"/>
</dbReference>